<proteinExistence type="predicted"/>
<dbReference type="AlphaFoldDB" id="K9Z646"/>
<name>K9Z646_CYAAP</name>
<dbReference type="Proteomes" id="UP000010480">
    <property type="component" value="Chromosome"/>
</dbReference>
<dbReference type="HOGENOM" id="CLU_2478120_0_0_3"/>
<reference evidence="2" key="1">
    <citation type="journal article" date="2013" name="Proc. Natl. Acad. Sci. U.S.A.">
        <title>Improving the coverage of the cyanobacterial phylum using diversity-driven genome sequencing.</title>
        <authorList>
            <person name="Shih P.M."/>
            <person name="Wu D."/>
            <person name="Latifi A."/>
            <person name="Axen S.D."/>
            <person name="Fewer D.P."/>
            <person name="Talla E."/>
            <person name="Calteau A."/>
            <person name="Cai F."/>
            <person name="Tandeau de Marsac N."/>
            <person name="Rippka R."/>
            <person name="Herdman M."/>
            <person name="Sivonen K."/>
            <person name="Coursin T."/>
            <person name="Laurent T."/>
            <person name="Goodwin L."/>
            <person name="Nolan M."/>
            <person name="Davenport K.W."/>
            <person name="Han C.S."/>
            <person name="Rubin E.M."/>
            <person name="Eisen J.A."/>
            <person name="Woyke T."/>
            <person name="Gugger M."/>
            <person name="Kerfeld C.A."/>
        </authorList>
    </citation>
    <scope>NUCLEOTIDE SEQUENCE [LARGE SCALE GENOMIC DNA]</scope>
    <source>
        <strain evidence="2">PCC 10605</strain>
    </source>
</reference>
<organism evidence="1 2">
    <name type="scientific">Cyanobacterium aponinum (strain PCC 10605)</name>
    <dbReference type="NCBI Taxonomy" id="755178"/>
    <lineage>
        <taxon>Bacteria</taxon>
        <taxon>Bacillati</taxon>
        <taxon>Cyanobacteriota</taxon>
        <taxon>Cyanophyceae</taxon>
        <taxon>Oscillatoriophycideae</taxon>
        <taxon>Chroococcales</taxon>
        <taxon>Geminocystaceae</taxon>
        <taxon>Cyanobacterium</taxon>
    </lineage>
</organism>
<evidence type="ECO:0000313" key="2">
    <source>
        <dbReference type="Proteomes" id="UP000010480"/>
    </source>
</evidence>
<dbReference type="KEGG" id="can:Cyan10605_2584"/>
<accession>K9Z646</accession>
<sequence length="87" mass="10386">MFIIVLAELLDFTLIERYFSYRLQTETEIKISENNNFSSVLYKPYFDCYQEFNNWQLEQVESQKKSKNLNLISFACSKGDILSLFSF</sequence>
<keyword evidence="2" id="KW-1185">Reference proteome</keyword>
<evidence type="ECO:0000313" key="1">
    <source>
        <dbReference type="EMBL" id="AFZ54661.1"/>
    </source>
</evidence>
<dbReference type="RefSeq" id="WP_015220384.1">
    <property type="nucleotide sequence ID" value="NC_019776.1"/>
</dbReference>
<protein>
    <submittedName>
        <fullName evidence="1">Uncharacterized protein</fullName>
    </submittedName>
</protein>
<dbReference type="EMBL" id="CP003947">
    <property type="protein sequence ID" value="AFZ54661.1"/>
    <property type="molecule type" value="Genomic_DNA"/>
</dbReference>
<gene>
    <name evidence="1" type="ordered locus">Cyan10605_2584</name>
</gene>